<keyword evidence="1" id="KW-1133">Transmembrane helix</keyword>
<feature type="transmembrane region" description="Helical" evidence="1">
    <location>
        <begin position="302"/>
        <end position="322"/>
    </location>
</feature>
<feature type="transmembrane region" description="Helical" evidence="1">
    <location>
        <begin position="423"/>
        <end position="441"/>
    </location>
</feature>
<gene>
    <name evidence="2" type="ORF">K402DRAFT_435568</name>
</gene>
<organism evidence="2 3">
    <name type="scientific">Aulographum hederae CBS 113979</name>
    <dbReference type="NCBI Taxonomy" id="1176131"/>
    <lineage>
        <taxon>Eukaryota</taxon>
        <taxon>Fungi</taxon>
        <taxon>Dikarya</taxon>
        <taxon>Ascomycota</taxon>
        <taxon>Pezizomycotina</taxon>
        <taxon>Dothideomycetes</taxon>
        <taxon>Pleosporomycetidae</taxon>
        <taxon>Aulographales</taxon>
        <taxon>Aulographaceae</taxon>
    </lineage>
</organism>
<keyword evidence="1" id="KW-0472">Membrane</keyword>
<evidence type="ECO:0000313" key="2">
    <source>
        <dbReference type="EMBL" id="KAF1983766.1"/>
    </source>
</evidence>
<evidence type="ECO:0000256" key="1">
    <source>
        <dbReference type="SAM" id="Phobius"/>
    </source>
</evidence>
<evidence type="ECO:0000313" key="3">
    <source>
        <dbReference type="Proteomes" id="UP000800041"/>
    </source>
</evidence>
<dbReference type="EMBL" id="ML977172">
    <property type="protein sequence ID" value="KAF1983766.1"/>
    <property type="molecule type" value="Genomic_DNA"/>
</dbReference>
<feature type="transmembrane region" description="Helical" evidence="1">
    <location>
        <begin position="382"/>
        <end position="403"/>
    </location>
</feature>
<feature type="transmembrane region" description="Helical" evidence="1">
    <location>
        <begin position="128"/>
        <end position="146"/>
    </location>
</feature>
<reference evidence="2" key="1">
    <citation type="journal article" date="2020" name="Stud. Mycol.">
        <title>101 Dothideomycetes genomes: a test case for predicting lifestyles and emergence of pathogens.</title>
        <authorList>
            <person name="Haridas S."/>
            <person name="Albert R."/>
            <person name="Binder M."/>
            <person name="Bloem J."/>
            <person name="Labutti K."/>
            <person name="Salamov A."/>
            <person name="Andreopoulos B."/>
            <person name="Baker S."/>
            <person name="Barry K."/>
            <person name="Bills G."/>
            <person name="Bluhm B."/>
            <person name="Cannon C."/>
            <person name="Castanera R."/>
            <person name="Culley D."/>
            <person name="Daum C."/>
            <person name="Ezra D."/>
            <person name="Gonzalez J."/>
            <person name="Henrissat B."/>
            <person name="Kuo A."/>
            <person name="Liang C."/>
            <person name="Lipzen A."/>
            <person name="Lutzoni F."/>
            <person name="Magnuson J."/>
            <person name="Mondo S."/>
            <person name="Nolan M."/>
            <person name="Ohm R."/>
            <person name="Pangilinan J."/>
            <person name="Park H.-J."/>
            <person name="Ramirez L."/>
            <person name="Alfaro M."/>
            <person name="Sun H."/>
            <person name="Tritt A."/>
            <person name="Yoshinaga Y."/>
            <person name="Zwiers L.-H."/>
            <person name="Turgeon B."/>
            <person name="Goodwin S."/>
            <person name="Spatafora J."/>
            <person name="Crous P."/>
            <person name="Grigoriev I."/>
        </authorList>
    </citation>
    <scope>NUCLEOTIDE SEQUENCE</scope>
    <source>
        <strain evidence="2">CBS 113979</strain>
    </source>
</reference>
<keyword evidence="3" id="KW-1185">Reference proteome</keyword>
<keyword evidence="1" id="KW-0812">Transmembrane</keyword>
<dbReference type="Proteomes" id="UP000800041">
    <property type="component" value="Unassembled WGS sequence"/>
</dbReference>
<proteinExistence type="predicted"/>
<accession>A0A6G1GS07</accession>
<dbReference type="OrthoDB" id="3021074at2759"/>
<protein>
    <submittedName>
        <fullName evidence="2">Uncharacterized protein</fullName>
    </submittedName>
</protein>
<sequence>MADYLLSLDYQSGSIWAQRPETLHPNASYWTYQGNDRDQGLSILLSDDNSVSLWFLNARNTTSSLGIDIALPIAEVLFDNRVIWMASPCIYPLSGQYDMLCRWLYYCLLVLSFLVRHNWIATAALGTAMTYSAVAAFHLFVLLGRYDFKAGNWAFDLLAGDPRSSKAYGDPDFFAIFAILQASAIMLIPILNWSSSVRRHQSRAILLCWATVILTGLSLCEIYVFKWWSLNILWSLISCPISDAAECTDYTNLTTEQYRRCSCIDFCALHNPSAPLRGSSSMVPLLARSVSYNNLDLSSGNLTTLVDSISVYVLFQGFIAMLEVKWSQSQIRNGVFHFLSRLGRRNAEYSNIAAPNERPPLSTPSHKDGIQTLIAKLIASSLYIGAALGGLFFPFLFLVTIITNELWLGFTPSSERSDAIGAWGSWLAAALVLTAGIIGKFHKAWFTEAHAVLESLHGLFRRKPPSSSQQVSADDPQSRHRHTYSVLEYCKVPYLHTWNILHVGHWTVSHRAENFVAWWNDPESYHHHNDEGDYEGSPRPTSDKPSCSCCVCDVRKHQHDSHLLAGTELNTFEEGDPEDLQALQERLRLLFNGQYEIVETNADDHQVQETAVTYERIPRKPVPVSFRTTEYRTLS</sequence>
<feature type="transmembrane region" description="Helical" evidence="1">
    <location>
        <begin position="204"/>
        <end position="225"/>
    </location>
</feature>
<dbReference type="AlphaFoldDB" id="A0A6G1GS07"/>
<feature type="transmembrane region" description="Helical" evidence="1">
    <location>
        <begin position="173"/>
        <end position="192"/>
    </location>
</feature>
<name>A0A6G1GS07_9PEZI</name>